<feature type="transmembrane region" description="Helical" evidence="7">
    <location>
        <begin position="42"/>
        <end position="59"/>
    </location>
</feature>
<evidence type="ECO:0000256" key="2">
    <source>
        <dbReference type="ARBA" id="ARBA00022519"/>
    </source>
</evidence>
<evidence type="ECO:0000256" key="5">
    <source>
        <dbReference type="ARBA" id="ARBA00023136"/>
    </source>
</evidence>
<dbReference type="AlphaFoldDB" id="A0A831RRE1"/>
<comment type="caution">
    <text evidence="8">The sequence shown here is derived from an EMBL/GenBank/DDBJ whole genome shotgun (WGS) entry which is preliminary data.</text>
</comment>
<dbReference type="GO" id="GO:0030288">
    <property type="term" value="C:outer membrane-bounded periplasmic space"/>
    <property type="evidence" value="ECO:0007669"/>
    <property type="project" value="TreeGrafter"/>
</dbReference>
<dbReference type="GO" id="GO:0005886">
    <property type="term" value="C:plasma membrane"/>
    <property type="evidence" value="ECO:0007669"/>
    <property type="project" value="InterPro"/>
</dbReference>
<evidence type="ECO:0000256" key="4">
    <source>
        <dbReference type="ARBA" id="ARBA00022989"/>
    </source>
</evidence>
<keyword evidence="2" id="KW-0997">Cell inner membrane</keyword>
<dbReference type="GO" id="GO:0015221">
    <property type="term" value="F:lipopolysaccharide transmembrane transporter activity"/>
    <property type="evidence" value="ECO:0007669"/>
    <property type="project" value="InterPro"/>
</dbReference>
<dbReference type="InterPro" id="IPR052363">
    <property type="entry name" value="LPS_export_LptC"/>
</dbReference>
<dbReference type="InterPro" id="IPR026265">
    <property type="entry name" value="LptC"/>
</dbReference>
<name>A0A831RRE1_9GAMM</name>
<dbReference type="Gene3D" id="2.60.450.10">
    <property type="entry name" value="Lipopolysaccharide (LPS) transport protein A like domain"/>
    <property type="match status" value="1"/>
</dbReference>
<sequence length="222" mass="24802">MADPGQRRSRRRPRGVRTADAGPGELAGRAGAVHLTTTGRNLLAIALLSLITLGSWWLARQAGTASDYRPPPHTPDYTLDRFSAVTTGPDGRPERRLGATRMVHFPDDDSTEVTAPRMVFYDPPRPPWRVRSERGRITGDKSLVELQGRVEIDRRGDTGVAPMHIVTRDLRIRPEQEYAETDAEVDARSDGSRVRARGLQAWFGGPLRMRLLSNVRGRYEVE</sequence>
<keyword evidence="4 7" id="KW-1133">Transmembrane helix</keyword>
<organism evidence="8">
    <name type="scientific">Sedimenticola thiotaurini</name>
    <dbReference type="NCBI Taxonomy" id="1543721"/>
    <lineage>
        <taxon>Bacteria</taxon>
        <taxon>Pseudomonadati</taxon>
        <taxon>Pseudomonadota</taxon>
        <taxon>Gammaproteobacteria</taxon>
        <taxon>Chromatiales</taxon>
        <taxon>Sedimenticolaceae</taxon>
        <taxon>Sedimenticola</taxon>
    </lineage>
</organism>
<protein>
    <submittedName>
        <fullName evidence="8">LPS export ABC transporter periplasmic protein LptC</fullName>
    </submittedName>
</protein>
<feature type="region of interest" description="Disordered" evidence="6">
    <location>
        <begin position="1"/>
        <end position="26"/>
    </location>
</feature>
<keyword evidence="5 7" id="KW-0472">Membrane</keyword>
<evidence type="ECO:0000313" key="8">
    <source>
        <dbReference type="EMBL" id="HEB97389.1"/>
    </source>
</evidence>
<keyword evidence="1" id="KW-1003">Cell membrane</keyword>
<proteinExistence type="predicted"/>
<evidence type="ECO:0000256" key="6">
    <source>
        <dbReference type="SAM" id="MobiDB-lite"/>
    </source>
</evidence>
<reference evidence="8" key="1">
    <citation type="journal article" date="2020" name="mSystems">
        <title>Genome- and Community-Level Interaction Insights into Carbon Utilization and Element Cycling Functions of Hydrothermarchaeota in Hydrothermal Sediment.</title>
        <authorList>
            <person name="Zhou Z."/>
            <person name="Liu Y."/>
            <person name="Xu W."/>
            <person name="Pan J."/>
            <person name="Luo Z.H."/>
            <person name="Li M."/>
        </authorList>
    </citation>
    <scope>NUCLEOTIDE SEQUENCE [LARGE SCALE GENOMIC DNA]</scope>
    <source>
        <strain evidence="8">HyVt-443</strain>
    </source>
</reference>
<evidence type="ECO:0000256" key="3">
    <source>
        <dbReference type="ARBA" id="ARBA00022692"/>
    </source>
</evidence>
<gene>
    <name evidence="8" type="primary">lptC</name>
    <name evidence="8" type="ORF">ENI96_13285</name>
</gene>
<dbReference type="PANTHER" id="PTHR37481">
    <property type="entry name" value="LIPOPOLYSACCHARIDE EXPORT SYSTEM PROTEIN LPTC"/>
    <property type="match status" value="1"/>
</dbReference>
<dbReference type="PANTHER" id="PTHR37481:SF1">
    <property type="entry name" value="LIPOPOLYSACCHARIDE EXPORT SYSTEM PROTEIN LPTC"/>
    <property type="match status" value="1"/>
</dbReference>
<accession>A0A831RRE1</accession>
<dbReference type="InterPro" id="IPR010664">
    <property type="entry name" value="LipoPS_assembly_LptC-rel"/>
</dbReference>
<evidence type="ECO:0000256" key="1">
    <source>
        <dbReference type="ARBA" id="ARBA00022475"/>
    </source>
</evidence>
<keyword evidence="3 7" id="KW-0812">Transmembrane</keyword>
<dbReference type="EMBL" id="DRKP01000164">
    <property type="protein sequence ID" value="HEB97389.1"/>
    <property type="molecule type" value="Genomic_DNA"/>
</dbReference>
<dbReference type="Proteomes" id="UP000886251">
    <property type="component" value="Unassembled WGS sequence"/>
</dbReference>
<dbReference type="Pfam" id="PF06835">
    <property type="entry name" value="LptC"/>
    <property type="match status" value="1"/>
</dbReference>
<dbReference type="GO" id="GO:0017089">
    <property type="term" value="F:glycolipid transfer activity"/>
    <property type="evidence" value="ECO:0007669"/>
    <property type="project" value="TreeGrafter"/>
</dbReference>
<dbReference type="NCBIfam" id="TIGR04409">
    <property type="entry name" value="LptC_YrbK"/>
    <property type="match status" value="1"/>
</dbReference>
<evidence type="ECO:0000256" key="7">
    <source>
        <dbReference type="SAM" id="Phobius"/>
    </source>
</evidence>